<feature type="region of interest" description="Disordered" evidence="2">
    <location>
        <begin position="79"/>
        <end position="121"/>
    </location>
</feature>
<dbReference type="GO" id="GO:0006887">
    <property type="term" value="P:exocytosis"/>
    <property type="evidence" value="ECO:0007669"/>
    <property type="project" value="TreeGrafter"/>
</dbReference>
<comment type="caution">
    <text evidence="4">The sequence shown here is derived from an EMBL/GenBank/DDBJ whole genome shotgun (WGS) entry which is preliminary data.</text>
</comment>
<feature type="compositionally biased region" description="Polar residues" evidence="2">
    <location>
        <begin position="1"/>
        <end position="17"/>
    </location>
</feature>
<dbReference type="Pfam" id="PF06428">
    <property type="entry name" value="Sec2p"/>
    <property type="match status" value="1"/>
</dbReference>
<dbReference type="GO" id="GO:0005085">
    <property type="term" value="F:guanyl-nucleotide exchange factor activity"/>
    <property type="evidence" value="ECO:0007669"/>
    <property type="project" value="InterPro"/>
</dbReference>
<dbReference type="PANTHER" id="PTHR14430:SF4">
    <property type="entry name" value="GDP_GTP EXCHANGE FACTOR SEC2 N-TERMINAL DOMAIN-CONTAINING PROTEIN"/>
    <property type="match status" value="1"/>
</dbReference>
<evidence type="ECO:0000259" key="3">
    <source>
        <dbReference type="Pfam" id="PF06428"/>
    </source>
</evidence>
<dbReference type="AlphaFoldDB" id="A0A9P3CNV6"/>
<proteinExistence type="predicted"/>
<dbReference type="InterPro" id="IPR009449">
    <property type="entry name" value="Sec2_N"/>
</dbReference>
<dbReference type="EMBL" id="BOLY01000006">
    <property type="protein sequence ID" value="GIZ46234.1"/>
    <property type="molecule type" value="Genomic_DNA"/>
</dbReference>
<dbReference type="OrthoDB" id="5560525at2759"/>
<evidence type="ECO:0000313" key="5">
    <source>
        <dbReference type="Proteomes" id="UP000825890"/>
    </source>
</evidence>
<keyword evidence="1" id="KW-0175">Coiled coil</keyword>
<feature type="region of interest" description="Disordered" evidence="2">
    <location>
        <begin position="134"/>
        <end position="156"/>
    </location>
</feature>
<dbReference type="InterPro" id="IPR040351">
    <property type="entry name" value="RAB3IL/RAB3IP/Sec2"/>
</dbReference>
<protein>
    <recommendedName>
        <fullName evidence="3">GDP/GTP exchange factor Sec2 N-terminal domain-containing protein</fullName>
    </recommendedName>
</protein>
<feature type="domain" description="GDP/GTP exchange factor Sec2 N-terminal" evidence="3">
    <location>
        <begin position="141"/>
        <end position="229"/>
    </location>
</feature>
<organism evidence="4 5">
    <name type="scientific">Cercospora kikuchii</name>
    <dbReference type="NCBI Taxonomy" id="84275"/>
    <lineage>
        <taxon>Eukaryota</taxon>
        <taxon>Fungi</taxon>
        <taxon>Dikarya</taxon>
        <taxon>Ascomycota</taxon>
        <taxon>Pezizomycotina</taxon>
        <taxon>Dothideomycetes</taxon>
        <taxon>Dothideomycetidae</taxon>
        <taxon>Mycosphaerellales</taxon>
        <taxon>Mycosphaerellaceae</taxon>
        <taxon>Cercospora</taxon>
    </lineage>
</organism>
<gene>
    <name evidence="4" type="ORF">CKM354_000936700</name>
</gene>
<sequence length="265" mass="29914">MASNASSAAVPKSVQSVTRRHGAHDSGLDHGDGEHNDYAAAEKRITELSQENALLAEKATAASLRFIDYENELRVLREALRQQQQQQQNQKQSHQRPTSSSSSKSDEQIHSAPAAAPTDRIGLSRFGSFMRKASVPSSNASDTTHEQRNHELEASLIREQTARIAAETKVKEMSAEIEELSASLFQQANDMVAAERKEKARLQERIDALEHTNKKADGALEQENQKLRNKVEALEQRETERKRRLEKLEKAQQRIDRVRFMLNPR</sequence>
<dbReference type="Proteomes" id="UP000825890">
    <property type="component" value="Unassembled WGS sequence"/>
</dbReference>
<keyword evidence="5" id="KW-1185">Reference proteome</keyword>
<evidence type="ECO:0000256" key="2">
    <source>
        <dbReference type="SAM" id="MobiDB-lite"/>
    </source>
</evidence>
<evidence type="ECO:0000313" key="4">
    <source>
        <dbReference type="EMBL" id="GIZ46234.1"/>
    </source>
</evidence>
<dbReference type="Gene3D" id="6.10.140.910">
    <property type="match status" value="1"/>
</dbReference>
<feature type="region of interest" description="Disordered" evidence="2">
    <location>
        <begin position="210"/>
        <end position="242"/>
    </location>
</feature>
<dbReference type="GO" id="GO:0051286">
    <property type="term" value="C:cell tip"/>
    <property type="evidence" value="ECO:0007669"/>
    <property type="project" value="TreeGrafter"/>
</dbReference>
<feature type="compositionally biased region" description="Basic and acidic residues" evidence="2">
    <location>
        <begin position="143"/>
        <end position="153"/>
    </location>
</feature>
<dbReference type="RefSeq" id="XP_044660721.1">
    <property type="nucleotide sequence ID" value="XM_044804786.1"/>
</dbReference>
<dbReference type="GO" id="GO:0070319">
    <property type="term" value="C:Golgi to plasma membrane transport vesicle"/>
    <property type="evidence" value="ECO:0007669"/>
    <property type="project" value="TreeGrafter"/>
</dbReference>
<dbReference type="SUPFAM" id="SSF144284">
    <property type="entry name" value="Sec2 N-terminal region"/>
    <property type="match status" value="1"/>
</dbReference>
<feature type="compositionally biased region" description="Basic and acidic residues" evidence="2">
    <location>
        <begin position="23"/>
        <end position="44"/>
    </location>
</feature>
<evidence type="ECO:0000256" key="1">
    <source>
        <dbReference type="ARBA" id="ARBA00023054"/>
    </source>
</evidence>
<reference evidence="4 5" key="1">
    <citation type="submission" date="2021-01" db="EMBL/GenBank/DDBJ databases">
        <title>Cercospora kikuchii MAFF 305040 whole genome shotgun sequence.</title>
        <authorList>
            <person name="Kashiwa T."/>
            <person name="Suzuki T."/>
        </authorList>
    </citation>
    <scope>NUCLEOTIDE SEQUENCE [LARGE SCALE GENOMIC DNA]</scope>
    <source>
        <strain evidence="4 5">MAFF 305040</strain>
    </source>
</reference>
<feature type="compositionally biased region" description="Low complexity" evidence="2">
    <location>
        <begin position="82"/>
        <end position="92"/>
    </location>
</feature>
<feature type="region of interest" description="Disordered" evidence="2">
    <location>
        <begin position="1"/>
        <end position="44"/>
    </location>
</feature>
<name>A0A9P3CNV6_9PEZI</name>
<dbReference type="PANTHER" id="PTHR14430">
    <property type="entry name" value="RABIN3-RELATED"/>
    <property type="match status" value="1"/>
</dbReference>
<dbReference type="GeneID" id="68294942"/>
<accession>A0A9P3CNV6</accession>